<dbReference type="EMBL" id="CAJNOT010004292">
    <property type="protein sequence ID" value="CAF1425511.1"/>
    <property type="molecule type" value="Genomic_DNA"/>
</dbReference>
<evidence type="ECO:0000313" key="4">
    <source>
        <dbReference type="EMBL" id="CAF4168827.1"/>
    </source>
</evidence>
<evidence type="ECO:0000313" key="3">
    <source>
        <dbReference type="EMBL" id="CAF1633334.1"/>
    </source>
</evidence>
<dbReference type="EMBL" id="CAJOBD010011520">
    <property type="protein sequence ID" value="CAF4168827.1"/>
    <property type="molecule type" value="Genomic_DNA"/>
</dbReference>
<gene>
    <name evidence="4" type="ORF">JBS370_LOCUS34901</name>
    <name evidence="3" type="ORF">JXQ802_LOCUS52135</name>
    <name evidence="2" type="ORF">PYM288_LOCUS35856</name>
    <name evidence="1" type="ORF">ZHD862_LOCUS34136</name>
</gene>
<name>A0A815N0P0_9BILA</name>
<sequence length="100" mass="11533">MTPPDEILVLTPNSNSSVMIYTKDGHNITVNHDINNHLYTLYLQIDKEAFIEEFIINDYIDHQKTPTNTSTVVRDIDGFVAKALNMISQLEEYMKTKTEQ</sequence>
<evidence type="ECO:0000313" key="6">
    <source>
        <dbReference type="Proteomes" id="UP000663870"/>
    </source>
</evidence>
<dbReference type="EMBL" id="CAJNOL010008042">
    <property type="protein sequence ID" value="CAF1633334.1"/>
    <property type="molecule type" value="Genomic_DNA"/>
</dbReference>
<evidence type="ECO:0000313" key="2">
    <source>
        <dbReference type="EMBL" id="CAF1433400.1"/>
    </source>
</evidence>
<protein>
    <submittedName>
        <fullName evidence="1">Uncharacterized protein</fullName>
    </submittedName>
</protein>
<dbReference type="Proteomes" id="UP000663870">
    <property type="component" value="Unassembled WGS sequence"/>
</dbReference>
<dbReference type="Proteomes" id="UP000663836">
    <property type="component" value="Unassembled WGS sequence"/>
</dbReference>
<evidence type="ECO:0000313" key="5">
    <source>
        <dbReference type="Proteomes" id="UP000663864"/>
    </source>
</evidence>
<evidence type="ECO:0000313" key="1">
    <source>
        <dbReference type="EMBL" id="CAF1425511.1"/>
    </source>
</evidence>
<reference evidence="1" key="1">
    <citation type="submission" date="2021-02" db="EMBL/GenBank/DDBJ databases">
        <authorList>
            <person name="Nowell W R."/>
        </authorList>
    </citation>
    <scope>NUCLEOTIDE SEQUENCE</scope>
</reference>
<comment type="caution">
    <text evidence="1">The sequence shown here is derived from an EMBL/GenBank/DDBJ whole genome shotgun (WGS) entry which is preliminary data.</text>
</comment>
<dbReference type="Proteomes" id="UP000663854">
    <property type="component" value="Unassembled WGS sequence"/>
</dbReference>
<organism evidence="1 5">
    <name type="scientific">Rotaria sordida</name>
    <dbReference type="NCBI Taxonomy" id="392033"/>
    <lineage>
        <taxon>Eukaryota</taxon>
        <taxon>Metazoa</taxon>
        <taxon>Spiralia</taxon>
        <taxon>Gnathifera</taxon>
        <taxon>Rotifera</taxon>
        <taxon>Eurotatoria</taxon>
        <taxon>Bdelloidea</taxon>
        <taxon>Philodinida</taxon>
        <taxon>Philodinidae</taxon>
        <taxon>Rotaria</taxon>
    </lineage>
</organism>
<proteinExistence type="predicted"/>
<dbReference type="EMBL" id="CAJNOH010006471">
    <property type="protein sequence ID" value="CAF1433400.1"/>
    <property type="molecule type" value="Genomic_DNA"/>
</dbReference>
<dbReference type="Proteomes" id="UP000663864">
    <property type="component" value="Unassembled WGS sequence"/>
</dbReference>
<dbReference type="AlphaFoldDB" id="A0A815N0P0"/>
<accession>A0A815N0P0</accession>
<keyword evidence="6" id="KW-1185">Reference proteome</keyword>